<reference evidence="1 2" key="1">
    <citation type="journal article" date="2022" name="DNA Res.">
        <title>Chromosomal-level genome assembly of the orchid tree Bauhinia variegata (Leguminosae; Cercidoideae) supports the allotetraploid origin hypothesis of Bauhinia.</title>
        <authorList>
            <person name="Zhong Y."/>
            <person name="Chen Y."/>
            <person name="Zheng D."/>
            <person name="Pang J."/>
            <person name="Liu Y."/>
            <person name="Luo S."/>
            <person name="Meng S."/>
            <person name="Qian L."/>
            <person name="Wei D."/>
            <person name="Dai S."/>
            <person name="Zhou R."/>
        </authorList>
    </citation>
    <scope>NUCLEOTIDE SEQUENCE [LARGE SCALE GENOMIC DNA]</scope>
    <source>
        <strain evidence="1">BV-YZ2020</strain>
    </source>
</reference>
<accession>A0ACB9MW65</accession>
<name>A0ACB9MW65_BAUVA</name>
<evidence type="ECO:0000313" key="2">
    <source>
        <dbReference type="Proteomes" id="UP000828941"/>
    </source>
</evidence>
<protein>
    <submittedName>
        <fullName evidence="1">Uncharacterized protein</fullName>
    </submittedName>
</protein>
<organism evidence="1 2">
    <name type="scientific">Bauhinia variegata</name>
    <name type="common">Purple orchid tree</name>
    <name type="synonym">Phanera variegata</name>
    <dbReference type="NCBI Taxonomy" id="167791"/>
    <lineage>
        <taxon>Eukaryota</taxon>
        <taxon>Viridiplantae</taxon>
        <taxon>Streptophyta</taxon>
        <taxon>Embryophyta</taxon>
        <taxon>Tracheophyta</taxon>
        <taxon>Spermatophyta</taxon>
        <taxon>Magnoliopsida</taxon>
        <taxon>eudicotyledons</taxon>
        <taxon>Gunneridae</taxon>
        <taxon>Pentapetalae</taxon>
        <taxon>rosids</taxon>
        <taxon>fabids</taxon>
        <taxon>Fabales</taxon>
        <taxon>Fabaceae</taxon>
        <taxon>Cercidoideae</taxon>
        <taxon>Cercideae</taxon>
        <taxon>Bauhiniinae</taxon>
        <taxon>Bauhinia</taxon>
    </lineage>
</organism>
<evidence type="ECO:0000313" key="1">
    <source>
        <dbReference type="EMBL" id="KAI4328453.1"/>
    </source>
</evidence>
<keyword evidence="2" id="KW-1185">Reference proteome</keyword>
<proteinExistence type="predicted"/>
<comment type="caution">
    <text evidence="1">The sequence shown here is derived from an EMBL/GenBank/DDBJ whole genome shotgun (WGS) entry which is preliminary data.</text>
</comment>
<dbReference type="EMBL" id="CM039433">
    <property type="protein sequence ID" value="KAI4328453.1"/>
    <property type="molecule type" value="Genomic_DNA"/>
</dbReference>
<gene>
    <name evidence="1" type="ORF">L6164_020807</name>
</gene>
<sequence>MTSDVRKIAGKSYDYIVVGGGTSGCPLAATLSEKFSVLLVERDKYSSVAQSFVSEDGVSNGGLYSRASEEFINEAGWDRELLKEAYEWVESKVVLPPVFLSPWQSVAEFSLLEAGILPYNGYSLEDIKATKVSGSVFNGFVKRHTSADLLEAGIPENLTVLLNATVKSVIFHPNGALGSPQILLLNGIAPKEDLRKLNIPVMLDLKEAGQGMQDNPSVGILLDTMPQKRLPDPPQAAGIADGFKIIVEGAIVPISTNATRVGISGKIAFLSSKGILELNDTDPRLNPLVKFNYLASEADMEECVKMTQLLNRIAKSKSTALFLGTSGQSNLTSTKDLRRFCRKKMLKLSIIIIVVALLDQSLTSNTMFNA</sequence>
<dbReference type="Proteomes" id="UP000828941">
    <property type="component" value="Chromosome 8"/>
</dbReference>